<comment type="caution">
    <text evidence="2">The sequence shown here is derived from an EMBL/GenBank/DDBJ whole genome shotgun (WGS) entry which is preliminary data.</text>
</comment>
<dbReference type="PANTHER" id="PTHR33930">
    <property type="entry name" value="ALKYL HYDROPEROXIDE REDUCTASE AHPD"/>
    <property type="match status" value="1"/>
</dbReference>
<sequence>MAQGPPRHQDEEFIYIVVDAAATHMYAPGVRQHIKAALAAGATPQEIMEVLECTATLSIHAMNVGVPVLTEVLAERGIRTDAAPLNEYQERLKAEFTQKRGYWNPTWDEMLELDPELFDAYTAFSSHPWTHGTLSPKVREFIYMAFDTSATHLYKVGLKLHIENALGYGATIGEVLEVMEVASVIGIHSVAMGAPILLEEIAALAGDD</sequence>
<evidence type="ECO:0000313" key="3">
    <source>
        <dbReference type="Proteomes" id="UP001157034"/>
    </source>
</evidence>
<accession>A0ABQ6K5X3</accession>
<dbReference type="InterPro" id="IPR003779">
    <property type="entry name" value="CMD-like"/>
</dbReference>
<organism evidence="2 3">
    <name type="scientific">Pseudolysinimonas kribbensis</name>
    <dbReference type="NCBI Taxonomy" id="433641"/>
    <lineage>
        <taxon>Bacteria</taxon>
        <taxon>Bacillati</taxon>
        <taxon>Actinomycetota</taxon>
        <taxon>Actinomycetes</taxon>
        <taxon>Micrococcales</taxon>
        <taxon>Microbacteriaceae</taxon>
        <taxon>Pseudolysinimonas</taxon>
    </lineage>
</organism>
<proteinExistence type="predicted"/>
<gene>
    <name evidence="2" type="ORF">GCM10025881_28500</name>
</gene>
<dbReference type="SUPFAM" id="SSF69118">
    <property type="entry name" value="AhpD-like"/>
    <property type="match status" value="1"/>
</dbReference>
<dbReference type="EMBL" id="BSVB01000001">
    <property type="protein sequence ID" value="GMA96026.1"/>
    <property type="molecule type" value="Genomic_DNA"/>
</dbReference>
<reference evidence="3" key="1">
    <citation type="journal article" date="2019" name="Int. J. Syst. Evol. Microbiol.">
        <title>The Global Catalogue of Microorganisms (GCM) 10K type strain sequencing project: providing services to taxonomists for standard genome sequencing and annotation.</title>
        <authorList>
            <consortium name="The Broad Institute Genomics Platform"/>
            <consortium name="The Broad Institute Genome Sequencing Center for Infectious Disease"/>
            <person name="Wu L."/>
            <person name="Ma J."/>
        </authorList>
    </citation>
    <scope>NUCLEOTIDE SEQUENCE [LARGE SCALE GENOMIC DNA]</scope>
    <source>
        <strain evidence="3">NBRC 108894</strain>
    </source>
</reference>
<dbReference type="Pfam" id="PF02627">
    <property type="entry name" value="CMD"/>
    <property type="match status" value="2"/>
</dbReference>
<dbReference type="PANTHER" id="PTHR33930:SF2">
    <property type="entry name" value="BLR3452 PROTEIN"/>
    <property type="match status" value="1"/>
</dbReference>
<evidence type="ECO:0000259" key="1">
    <source>
        <dbReference type="Pfam" id="PF02627"/>
    </source>
</evidence>
<name>A0ABQ6K5X3_9MICO</name>
<dbReference type="InterPro" id="IPR029032">
    <property type="entry name" value="AhpD-like"/>
</dbReference>
<feature type="domain" description="Carboxymuconolactone decarboxylase-like" evidence="1">
    <location>
        <begin position="115"/>
        <end position="186"/>
    </location>
</feature>
<evidence type="ECO:0000313" key="2">
    <source>
        <dbReference type="EMBL" id="GMA96026.1"/>
    </source>
</evidence>
<keyword evidence="3" id="KW-1185">Reference proteome</keyword>
<feature type="domain" description="Carboxymuconolactone decarboxylase-like" evidence="1">
    <location>
        <begin position="10"/>
        <end position="55"/>
    </location>
</feature>
<dbReference type="Gene3D" id="1.20.1290.10">
    <property type="entry name" value="AhpD-like"/>
    <property type="match status" value="1"/>
</dbReference>
<dbReference type="Proteomes" id="UP001157034">
    <property type="component" value="Unassembled WGS sequence"/>
</dbReference>
<protein>
    <recommendedName>
        <fullName evidence="1">Carboxymuconolactone decarboxylase-like domain-containing protein</fullName>
    </recommendedName>
</protein>